<sequence length="284" mass="31669">MKKENQIQLPILRSSYDNLTKSEKRIADYILENAKSFIEQTVSDIAVNTDSSEVTVSRFCKKLGFSGLQGLKIALAGEIFSPDETVYQDINVDDTYDVIAGKIFQNISDGLQDTLKLLDFKDVEKAVQILSNAKRIVAYGFGNSATVCRDIETRFIRFGIPVQAYCDSHQQFTSASLLTDKDVVIAVSHTGESIELLESIKIAQNSKAKIIAITSYARSSLTKLANIALNGMGREVHYRSEAVASRLIHMAIIDLLYTGMAIKNHDSYMKNISKMREVIARKRL</sequence>
<evidence type="ECO:0000256" key="2">
    <source>
        <dbReference type="ARBA" id="ARBA00023125"/>
    </source>
</evidence>
<keyword evidence="7" id="KW-1185">Reference proteome</keyword>
<dbReference type="GO" id="GO:1901135">
    <property type="term" value="P:carbohydrate derivative metabolic process"/>
    <property type="evidence" value="ECO:0007669"/>
    <property type="project" value="InterPro"/>
</dbReference>
<keyword evidence="2" id="KW-0238">DNA-binding</keyword>
<dbReference type="GO" id="GO:0003677">
    <property type="term" value="F:DNA binding"/>
    <property type="evidence" value="ECO:0007669"/>
    <property type="project" value="UniProtKB-KW"/>
</dbReference>
<dbReference type="Gene3D" id="1.10.10.10">
    <property type="entry name" value="Winged helix-like DNA-binding domain superfamily/Winged helix DNA-binding domain"/>
    <property type="match status" value="1"/>
</dbReference>
<dbReference type="GO" id="GO:0003700">
    <property type="term" value="F:DNA-binding transcription factor activity"/>
    <property type="evidence" value="ECO:0007669"/>
    <property type="project" value="InterPro"/>
</dbReference>
<dbReference type="Pfam" id="PF01380">
    <property type="entry name" value="SIS"/>
    <property type="match status" value="1"/>
</dbReference>
<protein>
    <submittedName>
        <fullName evidence="6">RpiR family transcriptional regulator</fullName>
    </submittedName>
</protein>
<dbReference type="InterPro" id="IPR046348">
    <property type="entry name" value="SIS_dom_sf"/>
</dbReference>
<accession>A0A4R3K4W2</accession>
<proteinExistence type="predicted"/>
<feature type="domain" description="SIS" evidence="5">
    <location>
        <begin position="126"/>
        <end position="266"/>
    </location>
</feature>
<comment type="caution">
    <text evidence="6">The sequence shown here is derived from an EMBL/GenBank/DDBJ whole genome shotgun (WGS) entry which is preliminary data.</text>
</comment>
<dbReference type="Pfam" id="PF01418">
    <property type="entry name" value="HTH_6"/>
    <property type="match status" value="1"/>
</dbReference>
<name>A0A4R3K4W2_9FIRM</name>
<evidence type="ECO:0000259" key="4">
    <source>
        <dbReference type="PROSITE" id="PS51071"/>
    </source>
</evidence>
<dbReference type="InterPro" id="IPR000281">
    <property type="entry name" value="HTH_RpiR"/>
</dbReference>
<keyword evidence="1" id="KW-0805">Transcription regulation</keyword>
<dbReference type="SUPFAM" id="SSF53697">
    <property type="entry name" value="SIS domain"/>
    <property type="match status" value="1"/>
</dbReference>
<dbReference type="Proteomes" id="UP000295188">
    <property type="component" value="Unassembled WGS sequence"/>
</dbReference>
<reference evidence="6 7" key="1">
    <citation type="submission" date="2019-03" db="EMBL/GenBank/DDBJ databases">
        <title>Genomic Encyclopedia of Type Strains, Phase IV (KMG-IV): sequencing the most valuable type-strain genomes for metagenomic binning, comparative biology and taxonomic classification.</title>
        <authorList>
            <person name="Goeker M."/>
        </authorList>
    </citation>
    <scope>NUCLEOTIDE SEQUENCE [LARGE SCALE GENOMIC DNA]</scope>
    <source>
        <strain evidence="6 7">DSM 20467</strain>
    </source>
</reference>
<dbReference type="GO" id="GO:0097367">
    <property type="term" value="F:carbohydrate derivative binding"/>
    <property type="evidence" value="ECO:0007669"/>
    <property type="project" value="InterPro"/>
</dbReference>
<dbReference type="PANTHER" id="PTHR30514">
    <property type="entry name" value="GLUCOKINASE"/>
    <property type="match status" value="1"/>
</dbReference>
<dbReference type="SUPFAM" id="SSF46689">
    <property type="entry name" value="Homeodomain-like"/>
    <property type="match status" value="1"/>
</dbReference>
<dbReference type="RefSeq" id="WP_132550585.1">
    <property type="nucleotide sequence ID" value="NZ_SMAA01000013.1"/>
</dbReference>
<dbReference type="InterPro" id="IPR001347">
    <property type="entry name" value="SIS_dom"/>
</dbReference>
<dbReference type="OrthoDB" id="3684496at2"/>
<dbReference type="PANTHER" id="PTHR30514:SF10">
    <property type="entry name" value="MURR_RPIR FAMILY TRANSCRIPTIONAL REGULATOR"/>
    <property type="match status" value="1"/>
</dbReference>
<organism evidence="6 7">
    <name type="scientific">Pectinatus cerevisiiphilus</name>
    <dbReference type="NCBI Taxonomy" id="86956"/>
    <lineage>
        <taxon>Bacteria</taxon>
        <taxon>Bacillati</taxon>
        <taxon>Bacillota</taxon>
        <taxon>Negativicutes</taxon>
        <taxon>Selenomonadales</taxon>
        <taxon>Selenomonadaceae</taxon>
        <taxon>Pectinatus</taxon>
    </lineage>
</organism>
<gene>
    <name evidence="6" type="ORF">EDC37_11362</name>
</gene>
<evidence type="ECO:0000313" key="7">
    <source>
        <dbReference type="Proteomes" id="UP000295188"/>
    </source>
</evidence>
<dbReference type="InterPro" id="IPR035472">
    <property type="entry name" value="RpiR-like_SIS"/>
</dbReference>
<evidence type="ECO:0000259" key="5">
    <source>
        <dbReference type="PROSITE" id="PS51464"/>
    </source>
</evidence>
<evidence type="ECO:0000313" key="6">
    <source>
        <dbReference type="EMBL" id="TCS77824.1"/>
    </source>
</evidence>
<dbReference type="Gene3D" id="3.40.50.10490">
    <property type="entry name" value="Glucose-6-phosphate isomerase like protein, domain 1"/>
    <property type="match status" value="1"/>
</dbReference>
<keyword evidence="3" id="KW-0804">Transcription</keyword>
<feature type="domain" description="HTH rpiR-type" evidence="4">
    <location>
        <begin position="6"/>
        <end position="82"/>
    </location>
</feature>
<dbReference type="PROSITE" id="PS51464">
    <property type="entry name" value="SIS"/>
    <property type="match status" value="1"/>
</dbReference>
<dbReference type="InterPro" id="IPR009057">
    <property type="entry name" value="Homeodomain-like_sf"/>
</dbReference>
<evidence type="ECO:0000256" key="1">
    <source>
        <dbReference type="ARBA" id="ARBA00023015"/>
    </source>
</evidence>
<dbReference type="InterPro" id="IPR047640">
    <property type="entry name" value="RpiR-like"/>
</dbReference>
<dbReference type="CDD" id="cd05013">
    <property type="entry name" value="SIS_RpiR"/>
    <property type="match status" value="1"/>
</dbReference>
<dbReference type="EMBL" id="SMAA01000013">
    <property type="protein sequence ID" value="TCS77824.1"/>
    <property type="molecule type" value="Genomic_DNA"/>
</dbReference>
<dbReference type="PROSITE" id="PS51071">
    <property type="entry name" value="HTH_RPIR"/>
    <property type="match status" value="1"/>
</dbReference>
<dbReference type="InterPro" id="IPR036388">
    <property type="entry name" value="WH-like_DNA-bd_sf"/>
</dbReference>
<evidence type="ECO:0000256" key="3">
    <source>
        <dbReference type="ARBA" id="ARBA00023163"/>
    </source>
</evidence>
<dbReference type="AlphaFoldDB" id="A0A4R3K4W2"/>